<comment type="cofactor">
    <cofactor evidence="1">
        <name>Zn(2+)</name>
        <dbReference type="ChEBI" id="CHEBI:29105"/>
    </cofactor>
</comment>
<evidence type="ECO:0000256" key="12">
    <source>
        <dbReference type="SAM" id="Phobius"/>
    </source>
</evidence>
<dbReference type="InterPro" id="IPR050083">
    <property type="entry name" value="HtpX_protease"/>
</dbReference>
<name>A0ABX7WQA2_9GAMM</name>
<feature type="transmembrane region" description="Helical" evidence="12">
    <location>
        <begin position="35"/>
        <end position="61"/>
    </location>
</feature>
<evidence type="ECO:0000256" key="10">
    <source>
        <dbReference type="ARBA" id="ARBA00023049"/>
    </source>
</evidence>
<protein>
    <submittedName>
        <fullName evidence="14">M48 family metalloprotease</fullName>
        <ecNumber evidence="14">3.4.24.-</ecNumber>
    </submittedName>
</protein>
<evidence type="ECO:0000256" key="8">
    <source>
        <dbReference type="ARBA" id="ARBA00022833"/>
    </source>
</evidence>
<gene>
    <name evidence="14" type="ORF">J9253_17635</name>
</gene>
<dbReference type="Pfam" id="PF01435">
    <property type="entry name" value="Peptidase_M48"/>
    <property type="match status" value="1"/>
</dbReference>
<keyword evidence="9 12" id="KW-1133">Transmembrane helix</keyword>
<feature type="transmembrane region" description="Helical" evidence="12">
    <location>
        <begin position="67"/>
        <end position="88"/>
    </location>
</feature>
<evidence type="ECO:0000256" key="3">
    <source>
        <dbReference type="ARBA" id="ARBA00022475"/>
    </source>
</evidence>
<comment type="subcellular location">
    <subcellularLocation>
        <location evidence="2">Cell membrane</location>
        <topology evidence="2">Multi-pass membrane protein</topology>
    </subcellularLocation>
</comment>
<dbReference type="Proteomes" id="UP000672039">
    <property type="component" value="Chromosome"/>
</dbReference>
<dbReference type="PANTHER" id="PTHR43221">
    <property type="entry name" value="PROTEASE HTPX"/>
    <property type="match status" value="1"/>
</dbReference>
<dbReference type="InterPro" id="IPR001915">
    <property type="entry name" value="Peptidase_M48"/>
</dbReference>
<evidence type="ECO:0000313" key="15">
    <source>
        <dbReference type="Proteomes" id="UP000672039"/>
    </source>
</evidence>
<feature type="domain" description="Peptidase M48" evidence="13">
    <location>
        <begin position="162"/>
        <end position="342"/>
    </location>
</feature>
<dbReference type="GO" id="GO:0008237">
    <property type="term" value="F:metallopeptidase activity"/>
    <property type="evidence" value="ECO:0007669"/>
    <property type="project" value="UniProtKB-KW"/>
</dbReference>
<sequence>MKTSTEYRQQFEDLVHRAEQEITQHPAAYKRRLQWLALLGYGVIIGLFALLLALAGGTVWLAFTSSAVLLLLFKSKLIVVLGGLIWVLGRSLLVRIPAPTGYELQPTDFPQLWAEVRALSQQLATPPIHSIILTPAMNAAIAQTPRLGIIGPYHNTLILGLELLLALSPSQTRAVLAHELAHLSGNHSKFAGWIYRVRQSWTQVSQAFQQTNAWGTGLIRRFLNWYAPYFAGYSYVLARDNEYEADALAGKLTSPDTAASALVAVHVYDAFTGEQFWKPFYRKAHTQAHADQATYSQLQQFYQQPQPQHEAFKRHLHTVLTRKTDPADTHPSLMERLKALKATGLKAESDDSKAIQWLGSGIKRVIQHFDQQWVNDNSAQWENFYQRAQTAQHTIATLSERDDHTLTADERWQLASLTEQYQPDQDALSLYLQYAAEYPDDSAADLAIGRLLLAQNDPGGIRHLEQAMKNPALRVYAADECWRYYTLHQQPQQASTWLIKLEAANEMMHEAQQERAQIDDVDMLIFPEVVENGGYDFERELIGALNRHQHVSEVWVAQKQVRNFPHEPVFVLAVKIKGFIMNEERLQQTLLETLQQTQHTVFLVNGVTHKKLVKKVMAVGKQLY</sequence>
<dbReference type="RefSeq" id="WP_210222179.1">
    <property type="nucleotide sequence ID" value="NZ_CP072801.1"/>
</dbReference>
<dbReference type="EC" id="3.4.24.-" evidence="14"/>
<keyword evidence="14" id="KW-0808">Transferase</keyword>
<organism evidence="14 15">
    <name type="scientific">Thiothrix litoralis</name>
    <dbReference type="NCBI Taxonomy" id="2891210"/>
    <lineage>
        <taxon>Bacteria</taxon>
        <taxon>Pseudomonadati</taxon>
        <taxon>Pseudomonadota</taxon>
        <taxon>Gammaproteobacteria</taxon>
        <taxon>Thiotrichales</taxon>
        <taxon>Thiotrichaceae</taxon>
        <taxon>Thiothrix</taxon>
    </lineage>
</organism>
<keyword evidence="3" id="KW-1003">Cell membrane</keyword>
<keyword evidence="5 12" id="KW-0812">Transmembrane</keyword>
<evidence type="ECO:0000256" key="4">
    <source>
        <dbReference type="ARBA" id="ARBA00022670"/>
    </source>
</evidence>
<dbReference type="CDD" id="cd07328">
    <property type="entry name" value="M48_Ste24p_like"/>
    <property type="match status" value="1"/>
</dbReference>
<evidence type="ECO:0000256" key="6">
    <source>
        <dbReference type="ARBA" id="ARBA00022723"/>
    </source>
</evidence>
<keyword evidence="11 12" id="KW-0472">Membrane</keyword>
<keyword evidence="4" id="KW-0645">Protease</keyword>
<dbReference type="Gene3D" id="3.30.2010.10">
    <property type="entry name" value="Metalloproteases ('zincins'), catalytic domain"/>
    <property type="match status" value="1"/>
</dbReference>
<evidence type="ECO:0000256" key="5">
    <source>
        <dbReference type="ARBA" id="ARBA00022692"/>
    </source>
</evidence>
<evidence type="ECO:0000256" key="11">
    <source>
        <dbReference type="ARBA" id="ARBA00023136"/>
    </source>
</evidence>
<evidence type="ECO:0000256" key="1">
    <source>
        <dbReference type="ARBA" id="ARBA00001947"/>
    </source>
</evidence>
<evidence type="ECO:0000256" key="2">
    <source>
        <dbReference type="ARBA" id="ARBA00004651"/>
    </source>
</evidence>
<keyword evidence="15" id="KW-1185">Reference proteome</keyword>
<evidence type="ECO:0000259" key="13">
    <source>
        <dbReference type="Pfam" id="PF01435"/>
    </source>
</evidence>
<dbReference type="PANTHER" id="PTHR43221:SF1">
    <property type="entry name" value="PROTEASE HTPX"/>
    <property type="match status" value="1"/>
</dbReference>
<keyword evidence="6" id="KW-0479">Metal-binding</keyword>
<keyword evidence="7 14" id="KW-0378">Hydrolase</keyword>
<dbReference type="GO" id="GO:0016740">
    <property type="term" value="F:transferase activity"/>
    <property type="evidence" value="ECO:0007669"/>
    <property type="project" value="UniProtKB-KW"/>
</dbReference>
<evidence type="ECO:0000256" key="7">
    <source>
        <dbReference type="ARBA" id="ARBA00022801"/>
    </source>
</evidence>
<dbReference type="EMBL" id="CP072801">
    <property type="protein sequence ID" value="QTR45790.1"/>
    <property type="molecule type" value="Genomic_DNA"/>
</dbReference>
<proteinExistence type="predicted"/>
<keyword evidence="10 14" id="KW-0482">Metalloprotease</keyword>
<evidence type="ECO:0000313" key="14">
    <source>
        <dbReference type="EMBL" id="QTR45790.1"/>
    </source>
</evidence>
<keyword evidence="8" id="KW-0862">Zinc</keyword>
<accession>A0ABX7WQA2</accession>
<reference evidence="14 15" key="1">
    <citation type="submission" date="2021-04" db="EMBL/GenBank/DDBJ databases">
        <title>Genomics, taxonomy and metabolism of representatives of sulfur bacteria of the genus Thiothrix: Thiothrix fructosivorans QT, Thiothrix unzii A1T and three new species, Thiothrix subterranea sp. nov., Thiothrix litoralis sp. nov. and 'Candidatus Thiothrix anitrata' sp. nov.</title>
        <authorList>
            <person name="Ravin N.V."/>
            <person name="Smolyakov D."/>
            <person name="Rudenko T.S."/>
            <person name="Mardanov A.V."/>
            <person name="Beletsky A.V."/>
            <person name="Markov N.D."/>
            <person name="Fomenkov A.I."/>
            <person name="Roberts R.J."/>
            <person name="Karnachuk O.V."/>
            <person name="Novikov A."/>
            <person name="Grabovich M.Y."/>
        </authorList>
    </citation>
    <scope>NUCLEOTIDE SEQUENCE [LARGE SCALE GENOMIC DNA]</scope>
    <source>
        <strain evidence="14 15">AS</strain>
    </source>
</reference>
<evidence type="ECO:0000256" key="9">
    <source>
        <dbReference type="ARBA" id="ARBA00022989"/>
    </source>
</evidence>